<dbReference type="Proteomes" id="UP000178771">
    <property type="component" value="Unassembled WGS sequence"/>
</dbReference>
<dbReference type="STRING" id="1802624.A2982_01275"/>
<name>A0A1F4V4W7_UNCKA</name>
<evidence type="ECO:0000259" key="1">
    <source>
        <dbReference type="PROSITE" id="PS50035"/>
    </source>
</evidence>
<dbReference type="CDD" id="cd09126">
    <property type="entry name" value="PLDc_C_DEXD_like"/>
    <property type="match status" value="1"/>
</dbReference>
<reference evidence="2 3" key="1">
    <citation type="journal article" date="2016" name="Nat. Commun.">
        <title>Thousands of microbial genomes shed light on interconnected biogeochemical processes in an aquifer system.</title>
        <authorList>
            <person name="Anantharaman K."/>
            <person name="Brown C.T."/>
            <person name="Hug L.A."/>
            <person name="Sharon I."/>
            <person name="Castelle C.J."/>
            <person name="Probst A.J."/>
            <person name="Thomas B.C."/>
            <person name="Singh A."/>
            <person name="Wilkins M.J."/>
            <person name="Karaoz U."/>
            <person name="Brodie E.L."/>
            <person name="Williams K.H."/>
            <person name="Hubbard S.S."/>
            <person name="Banfield J.F."/>
        </authorList>
    </citation>
    <scope>NUCLEOTIDE SEQUENCE [LARGE SCALE GENOMIC DNA]</scope>
</reference>
<dbReference type="InterPro" id="IPR001736">
    <property type="entry name" value="PLipase_D/transphosphatidylase"/>
</dbReference>
<dbReference type="Pfam" id="PF13091">
    <property type="entry name" value="PLDc_2"/>
    <property type="match status" value="1"/>
</dbReference>
<feature type="domain" description="PLD phosphodiesterase" evidence="1">
    <location>
        <begin position="103"/>
        <end position="130"/>
    </location>
</feature>
<gene>
    <name evidence="2" type="ORF">A2982_01275</name>
</gene>
<dbReference type="GO" id="GO:0003824">
    <property type="term" value="F:catalytic activity"/>
    <property type="evidence" value="ECO:0007669"/>
    <property type="project" value="InterPro"/>
</dbReference>
<evidence type="ECO:0000313" key="3">
    <source>
        <dbReference type="Proteomes" id="UP000178771"/>
    </source>
</evidence>
<organism evidence="2 3">
    <name type="scientific">candidate division WWE3 bacterium RIFCSPLOWO2_01_FULL_39_13</name>
    <dbReference type="NCBI Taxonomy" id="1802624"/>
    <lineage>
        <taxon>Bacteria</taxon>
        <taxon>Katanobacteria</taxon>
    </lineage>
</organism>
<sequence length="158" mass="18768">MIWFKRPQSAQAITTSILYDEHTFYQAFTRDLQRSEKEVIIESPFITSSRMEVLYPIFRELLARQVKIHIITKDPSEYDEHFRYQATNEILYADEMGINVILLKGNHHRKLAIIDKKILWEGSLNILSYSQSKEIMRRIKGAQMAKETLNFLRINEFI</sequence>
<proteinExistence type="predicted"/>
<dbReference type="Gene3D" id="3.30.870.10">
    <property type="entry name" value="Endonuclease Chain A"/>
    <property type="match status" value="1"/>
</dbReference>
<dbReference type="SUPFAM" id="SSF56024">
    <property type="entry name" value="Phospholipase D/nuclease"/>
    <property type="match status" value="1"/>
</dbReference>
<dbReference type="PROSITE" id="PS50035">
    <property type="entry name" value="PLD"/>
    <property type="match status" value="1"/>
</dbReference>
<evidence type="ECO:0000313" key="2">
    <source>
        <dbReference type="EMBL" id="OGC51593.1"/>
    </source>
</evidence>
<dbReference type="AlphaFoldDB" id="A0A1F4V4W7"/>
<dbReference type="InterPro" id="IPR025202">
    <property type="entry name" value="PLD-like_dom"/>
</dbReference>
<dbReference type="GO" id="GO:0006793">
    <property type="term" value="P:phosphorus metabolic process"/>
    <property type="evidence" value="ECO:0007669"/>
    <property type="project" value="UniProtKB-ARBA"/>
</dbReference>
<protein>
    <recommendedName>
        <fullName evidence="1">PLD phosphodiesterase domain-containing protein</fullName>
    </recommendedName>
</protein>
<comment type="caution">
    <text evidence="2">The sequence shown here is derived from an EMBL/GenBank/DDBJ whole genome shotgun (WGS) entry which is preliminary data.</text>
</comment>
<dbReference type="EMBL" id="MEVH01000018">
    <property type="protein sequence ID" value="OGC51593.1"/>
    <property type="molecule type" value="Genomic_DNA"/>
</dbReference>
<accession>A0A1F4V4W7</accession>